<dbReference type="PANTHER" id="PTHR39183:SF1">
    <property type="entry name" value="SPORE COAT PROTEIN F-LIKE PROTEIN YHCQ"/>
    <property type="match status" value="1"/>
</dbReference>
<evidence type="ECO:0000256" key="1">
    <source>
        <dbReference type="ARBA" id="ARBA00022969"/>
    </source>
</evidence>
<keyword evidence="1" id="KW-0749">Sporulation</keyword>
<evidence type="ECO:0000313" key="5">
    <source>
        <dbReference type="Proteomes" id="UP000319671"/>
    </source>
</evidence>
<dbReference type="InterPro" id="IPR012851">
    <property type="entry name" value="Spore_coat_CotF-like"/>
</dbReference>
<evidence type="ECO:0000256" key="2">
    <source>
        <dbReference type="ARBA" id="ARBA00024325"/>
    </source>
</evidence>
<evidence type="ECO:0000313" key="4">
    <source>
        <dbReference type="EMBL" id="TWD96355.1"/>
    </source>
</evidence>
<evidence type="ECO:0008006" key="6">
    <source>
        <dbReference type="Google" id="ProtNLM"/>
    </source>
</evidence>
<dbReference type="Proteomes" id="UP000319671">
    <property type="component" value="Unassembled WGS sequence"/>
</dbReference>
<dbReference type="PANTHER" id="PTHR39183">
    <property type="entry name" value="SPORE COAT PROTEIN F-LIKE PROTEIN YHCQ"/>
    <property type="match status" value="1"/>
</dbReference>
<protein>
    <recommendedName>
        <fullName evidence="6">Spore coat protein</fullName>
    </recommendedName>
</protein>
<dbReference type="InterPro" id="IPR012347">
    <property type="entry name" value="Ferritin-like"/>
</dbReference>
<proteinExistence type="inferred from homology"/>
<dbReference type="GO" id="GO:0030435">
    <property type="term" value="P:sporulation resulting in formation of a cellular spore"/>
    <property type="evidence" value="ECO:0007669"/>
    <property type="project" value="UniProtKB-KW"/>
</dbReference>
<comment type="caution">
    <text evidence="4">The sequence shown here is derived from an EMBL/GenBank/DDBJ whole genome shotgun (WGS) entry which is preliminary data.</text>
</comment>
<dbReference type="RefSeq" id="WP_144566858.1">
    <property type="nucleotide sequence ID" value="NZ_VIVN01000011.1"/>
</dbReference>
<keyword evidence="5" id="KW-1185">Reference proteome</keyword>
<dbReference type="Gene3D" id="1.20.1260.10">
    <property type="match status" value="1"/>
</dbReference>
<evidence type="ECO:0000256" key="3">
    <source>
        <dbReference type="ARBA" id="ARBA00024344"/>
    </source>
</evidence>
<sequence length="105" mass="11835">MNQMMQNTTGMGGMTDQVIASDFLITAKTGIKNLALAITETSTKEVRDTLTQYLNDAIKTHEQISNYMISKGYYKPDNLSKQLEMDITATQTALNLQQQQQQQQQ</sequence>
<gene>
    <name evidence="4" type="ORF">FB550_1113</name>
</gene>
<dbReference type="Pfam" id="PF07875">
    <property type="entry name" value="Coat_F"/>
    <property type="match status" value="1"/>
</dbReference>
<comment type="similarity">
    <text evidence="3">Belongs to the CotF family.</text>
</comment>
<reference evidence="4 5" key="1">
    <citation type="submission" date="2019-06" db="EMBL/GenBank/DDBJ databases">
        <title>Sorghum-associated microbial communities from plants grown in Nebraska, USA.</title>
        <authorList>
            <person name="Schachtman D."/>
        </authorList>
    </citation>
    <scope>NUCLEOTIDE SEQUENCE [LARGE SCALE GENOMIC DNA]</scope>
    <source>
        <strain evidence="4 5">2482</strain>
    </source>
</reference>
<dbReference type="AlphaFoldDB" id="A0A561CYS3"/>
<name>A0A561CYS3_9BACI</name>
<accession>A0A561CYS3</accession>
<organism evidence="4 5">
    <name type="scientific">Neobacillus bataviensis</name>
    <dbReference type="NCBI Taxonomy" id="220685"/>
    <lineage>
        <taxon>Bacteria</taxon>
        <taxon>Bacillati</taxon>
        <taxon>Bacillota</taxon>
        <taxon>Bacilli</taxon>
        <taxon>Bacillales</taxon>
        <taxon>Bacillaceae</taxon>
        <taxon>Neobacillus</taxon>
    </lineage>
</organism>
<dbReference type="EMBL" id="VIVN01000011">
    <property type="protein sequence ID" value="TWD96355.1"/>
    <property type="molecule type" value="Genomic_DNA"/>
</dbReference>
<comment type="subcellular location">
    <subcellularLocation>
        <location evidence="2">Spore coat</location>
    </subcellularLocation>
</comment>